<dbReference type="AlphaFoldDB" id="A0A0L0NAT2"/>
<evidence type="ECO:0000313" key="2">
    <source>
        <dbReference type="Proteomes" id="UP000036947"/>
    </source>
</evidence>
<reference evidence="1 2" key="1">
    <citation type="journal article" date="2015" name="BMC Genomics">
        <title>The genome of the truffle-parasite Tolypocladium ophioglossoides and the evolution of antifungal peptaibiotics.</title>
        <authorList>
            <person name="Quandt C.A."/>
            <person name="Bushley K.E."/>
            <person name="Spatafora J.W."/>
        </authorList>
    </citation>
    <scope>NUCLEOTIDE SEQUENCE [LARGE SCALE GENOMIC DNA]</scope>
    <source>
        <strain evidence="1 2">CBS 100239</strain>
    </source>
</reference>
<evidence type="ECO:0000313" key="1">
    <source>
        <dbReference type="EMBL" id="KND91151.1"/>
    </source>
</evidence>
<accession>A0A0L0NAT2</accession>
<dbReference type="EMBL" id="LFRF01000009">
    <property type="protein sequence ID" value="KND91151.1"/>
    <property type="molecule type" value="Genomic_DNA"/>
</dbReference>
<sequence>MSLPVTASKIHQPSHDRSDIRERALLQSSAFPASRMLAVSCAPVHPCHGSRLTPASLQLVQPHEDLRLRSGADGGSSSFLYILSHSRPHLARFLAGILLRRLCHPSNHEVNQGRVDDLERNTWETRATCRNMPSCRTPGRMVKSDSGLHELGQELIAHKVVQFCDQSWNSGTSAGDVLRDLDILSTLSVTQRVSWAATNKGLREDGCYLLKLNSSHEAATRKKHIGIWIKYNGGGVYTRARPAKFGVEAPGEVANPHASSVRTDKHSPAARTRHRFANAFSLGGNLDATRLYLPTENGGGRIQTFLLISAAHRSSQAKAFTADSRLIGYRHIQTTTGPSPRSQTPFE</sequence>
<keyword evidence="2" id="KW-1185">Reference proteome</keyword>
<organism evidence="1 2">
    <name type="scientific">Tolypocladium ophioglossoides (strain CBS 100239)</name>
    <name type="common">Snaketongue truffleclub</name>
    <name type="synonym">Elaphocordyceps ophioglossoides</name>
    <dbReference type="NCBI Taxonomy" id="1163406"/>
    <lineage>
        <taxon>Eukaryota</taxon>
        <taxon>Fungi</taxon>
        <taxon>Dikarya</taxon>
        <taxon>Ascomycota</taxon>
        <taxon>Pezizomycotina</taxon>
        <taxon>Sordariomycetes</taxon>
        <taxon>Hypocreomycetidae</taxon>
        <taxon>Hypocreales</taxon>
        <taxon>Ophiocordycipitaceae</taxon>
        <taxon>Tolypocladium</taxon>
    </lineage>
</organism>
<dbReference type="Proteomes" id="UP000036947">
    <property type="component" value="Unassembled WGS sequence"/>
</dbReference>
<protein>
    <submittedName>
        <fullName evidence="1">Uncharacterized protein</fullName>
    </submittedName>
</protein>
<name>A0A0L0NAT2_TOLOC</name>
<dbReference type="OrthoDB" id="20872at2759"/>
<dbReference type="STRING" id="1163406.A0A0L0NAT2"/>
<proteinExistence type="predicted"/>
<gene>
    <name evidence="1" type="ORF">TOPH_04088</name>
</gene>
<comment type="caution">
    <text evidence="1">The sequence shown here is derived from an EMBL/GenBank/DDBJ whole genome shotgun (WGS) entry which is preliminary data.</text>
</comment>